<proteinExistence type="predicted"/>
<keyword evidence="2" id="KW-1185">Reference proteome</keyword>
<sequence>MSRVNQIVKREYSTYCQLFDKVKYAYPDVISLYADKKHNPNWSKGEFEMKCLNRPGKIKVQQKHVKKSIYAVVLLIETFMTEAICRFDSDGHMHINKHRRDYTELEERLVPTPHFHRWDENGYEIAYTTPDVIGCAKAIHADINVGLYHVCQQFSIFTLNEEPIQVATYELFPSVSLKDNNKGIDFDV</sequence>
<name>A0A418M401_9BACT</name>
<evidence type="ECO:0000313" key="2">
    <source>
        <dbReference type="Proteomes" id="UP000283523"/>
    </source>
</evidence>
<dbReference type="Proteomes" id="UP000283523">
    <property type="component" value="Unassembled WGS sequence"/>
</dbReference>
<dbReference type="RefSeq" id="WP_119669550.1">
    <property type="nucleotide sequence ID" value="NZ_QXED01000006.1"/>
</dbReference>
<reference evidence="1 2" key="1">
    <citation type="submission" date="2018-08" db="EMBL/GenBank/DDBJ databases">
        <title>Fibrisoma montanum sp. nov., isolated from Danxia mountain soil.</title>
        <authorList>
            <person name="Huang Y."/>
        </authorList>
    </citation>
    <scope>NUCLEOTIDE SEQUENCE [LARGE SCALE GENOMIC DNA]</scope>
    <source>
        <strain evidence="1 2">HYT19</strain>
    </source>
</reference>
<comment type="caution">
    <text evidence="1">The sequence shown here is derived from an EMBL/GenBank/DDBJ whole genome shotgun (WGS) entry which is preliminary data.</text>
</comment>
<accession>A0A418M401</accession>
<dbReference type="EMBL" id="QXED01000006">
    <property type="protein sequence ID" value="RIV20383.1"/>
    <property type="molecule type" value="Genomic_DNA"/>
</dbReference>
<gene>
    <name evidence="1" type="ORF">DYU11_20240</name>
</gene>
<organism evidence="1 2">
    <name type="scientific">Fibrisoma montanum</name>
    <dbReference type="NCBI Taxonomy" id="2305895"/>
    <lineage>
        <taxon>Bacteria</taxon>
        <taxon>Pseudomonadati</taxon>
        <taxon>Bacteroidota</taxon>
        <taxon>Cytophagia</taxon>
        <taxon>Cytophagales</taxon>
        <taxon>Spirosomataceae</taxon>
        <taxon>Fibrisoma</taxon>
    </lineage>
</organism>
<dbReference type="OrthoDB" id="945889at2"/>
<protein>
    <submittedName>
        <fullName evidence="1">Uncharacterized protein</fullName>
    </submittedName>
</protein>
<dbReference type="AlphaFoldDB" id="A0A418M401"/>
<evidence type="ECO:0000313" key="1">
    <source>
        <dbReference type="EMBL" id="RIV20383.1"/>
    </source>
</evidence>